<dbReference type="Proteomes" id="UP000255248">
    <property type="component" value="Unassembled WGS sequence"/>
</dbReference>
<reference evidence="3 4" key="1">
    <citation type="submission" date="2018-06" db="EMBL/GenBank/DDBJ databases">
        <authorList>
            <consortium name="Pathogen Informatics"/>
            <person name="Doyle S."/>
        </authorList>
    </citation>
    <scope>NUCLEOTIDE SEQUENCE [LARGE SCALE GENOMIC DNA]</scope>
    <source>
        <strain evidence="3 4">NCTC12121</strain>
    </source>
</reference>
<keyword evidence="1" id="KW-0732">Signal</keyword>
<evidence type="ECO:0000313" key="4">
    <source>
        <dbReference type="Proteomes" id="UP000255248"/>
    </source>
</evidence>
<dbReference type="Pfam" id="PF13728">
    <property type="entry name" value="TraF"/>
    <property type="match status" value="1"/>
</dbReference>
<name>A0A376IZ80_9GAMM</name>
<evidence type="ECO:0000256" key="1">
    <source>
        <dbReference type="SAM" id="SignalP"/>
    </source>
</evidence>
<dbReference type="PROSITE" id="PS51352">
    <property type="entry name" value="THIOREDOXIN_2"/>
    <property type="match status" value="1"/>
</dbReference>
<dbReference type="InterPro" id="IPR036249">
    <property type="entry name" value="Thioredoxin-like_sf"/>
</dbReference>
<organism evidence="3 4">
    <name type="scientific">Edwardsiella hoshinae</name>
    <dbReference type="NCBI Taxonomy" id="93378"/>
    <lineage>
        <taxon>Bacteria</taxon>
        <taxon>Pseudomonadati</taxon>
        <taxon>Pseudomonadota</taxon>
        <taxon>Gammaproteobacteria</taxon>
        <taxon>Enterobacterales</taxon>
        <taxon>Hafniaceae</taxon>
        <taxon>Edwardsiella</taxon>
    </lineage>
</organism>
<protein>
    <submittedName>
        <fullName evidence="3">Conjugal transfer protein TrbB</fullName>
    </submittedName>
</protein>
<dbReference type="NCBIfam" id="TIGR02738">
    <property type="entry name" value="TrbB"/>
    <property type="match status" value="1"/>
</dbReference>
<accession>A0A376IZ80</accession>
<gene>
    <name evidence="3" type="ORF">NCTC12121_03535</name>
</gene>
<sequence>MMKTVMRSLVVTLLMVGAAQASVRDDVAALYNPKGLATADKAVPADSAPSRPAVRWYTLSNGQRVDLSQWKVVLFMQGHCPYCQRFDPLLKSLSEEIGFSVFPYTIDGQGDEAYPNALPAPVEVMQAFFPAPMPIATPTTFLVNVNTLATWPLLQGATDSQAFLTRLDTVFQETVMESNNAQNKQSKNIK</sequence>
<dbReference type="InterPro" id="IPR014109">
    <property type="entry name" value="Thiol-disulphide_isomerase_rbB"/>
</dbReference>
<dbReference type="AlphaFoldDB" id="A0A376IZ80"/>
<evidence type="ECO:0000259" key="2">
    <source>
        <dbReference type="PROSITE" id="PS51352"/>
    </source>
</evidence>
<feature type="domain" description="Thioredoxin" evidence="2">
    <location>
        <begin position="42"/>
        <end position="172"/>
    </location>
</feature>
<dbReference type="InterPro" id="IPR013766">
    <property type="entry name" value="Thioredoxin_domain"/>
</dbReference>
<dbReference type="InterPro" id="IPR039555">
    <property type="entry name" value="TraF/TrbB"/>
</dbReference>
<dbReference type="SUPFAM" id="SSF52833">
    <property type="entry name" value="Thioredoxin-like"/>
    <property type="match status" value="1"/>
</dbReference>
<dbReference type="Gene3D" id="3.40.30.10">
    <property type="entry name" value="Glutaredoxin"/>
    <property type="match status" value="1"/>
</dbReference>
<dbReference type="EMBL" id="UFXZ01000002">
    <property type="protein sequence ID" value="STE53251.1"/>
    <property type="molecule type" value="Genomic_DNA"/>
</dbReference>
<proteinExistence type="predicted"/>
<feature type="signal peptide" evidence="1">
    <location>
        <begin position="1"/>
        <end position="21"/>
    </location>
</feature>
<feature type="chain" id="PRO_5016721716" evidence="1">
    <location>
        <begin position="22"/>
        <end position="190"/>
    </location>
</feature>
<dbReference type="RefSeq" id="WP_232238206.1">
    <property type="nucleotide sequence ID" value="NZ_CP065625.1"/>
</dbReference>
<dbReference type="NCBIfam" id="NF010288">
    <property type="entry name" value="PRK13728.1"/>
    <property type="match status" value="1"/>
</dbReference>
<evidence type="ECO:0000313" key="3">
    <source>
        <dbReference type="EMBL" id="STE53251.1"/>
    </source>
</evidence>